<dbReference type="Gene3D" id="1.20.850.10">
    <property type="entry name" value="Hydroxylamine Oxidoreductase, Chain A, domain 2"/>
    <property type="match status" value="1"/>
</dbReference>
<dbReference type="Gene3D" id="1.10.780.10">
    <property type="entry name" value="Hydroxylamine Oxidoreductase, Chain A, domain 1"/>
    <property type="match status" value="1"/>
</dbReference>
<evidence type="ECO:0000256" key="1">
    <source>
        <dbReference type="ARBA" id="ARBA00022729"/>
    </source>
</evidence>
<dbReference type="InterPro" id="IPR036280">
    <property type="entry name" value="Multihaem_cyt_sf"/>
</dbReference>
<dbReference type="AlphaFoldDB" id="Q1PVE0"/>
<dbReference type="PANTHER" id="PTHR35038:SF8">
    <property type="entry name" value="C-TYPE POLYHEME CYTOCHROME OMCC"/>
    <property type="match status" value="1"/>
</dbReference>
<dbReference type="SUPFAM" id="SSF48695">
    <property type="entry name" value="Multiheme cytochromes"/>
    <property type="match status" value="1"/>
</dbReference>
<dbReference type="EC" id="1.7.3.4" evidence="2"/>
<proteinExistence type="predicted"/>
<reference evidence="2" key="1">
    <citation type="journal article" date="2006" name="Nature">
        <title>Deciphering the evolution and metabolism of an anammox bacterium from a community genome.</title>
        <authorList>
            <person name="Strous M."/>
            <person name="Pelletier E."/>
            <person name="Mangenot S."/>
            <person name="Rattei T."/>
            <person name="Lehner A."/>
            <person name="Taylor M.W."/>
            <person name="Horn M."/>
            <person name="Daims H."/>
            <person name="Bartol-Mavel D."/>
            <person name="Wincker P."/>
            <person name="Barbe V."/>
            <person name="Fonknechten N."/>
            <person name="Vallenet D."/>
            <person name="Segurens B."/>
            <person name="Schenowitz-Truong C."/>
            <person name="Medigue C."/>
            <person name="Collingro A."/>
            <person name="Snel B."/>
            <person name="Dutilh B.E."/>
            <person name="OpDenCamp H.J.M."/>
            <person name="vanDerDrift C."/>
            <person name="Cirpus I."/>
            <person name="vanDePas-Schoonen K.T."/>
            <person name="Harhangi H.R."/>
            <person name="vanNiftrik L."/>
            <person name="Schmid M."/>
            <person name="Keltjens J."/>
            <person name="vanDeVossenberg J."/>
            <person name="Kartal B."/>
            <person name="Meier H."/>
            <person name="Frishman D."/>
            <person name="Huynen M.A."/>
            <person name="Mewes H."/>
            <person name="Weissenbach J."/>
            <person name="Jetten M.S.M."/>
            <person name="Wagner M."/>
            <person name="LePaslier D."/>
        </authorList>
    </citation>
    <scope>NUCLEOTIDE SEQUENCE</scope>
</reference>
<gene>
    <name evidence="2" type="primary">hao</name>
    <name evidence="2" type="ORF">kustc0458</name>
</gene>
<accession>Q1PVE0</accession>
<dbReference type="GO" id="GO:0044222">
    <property type="term" value="C:anammoxosome"/>
    <property type="evidence" value="ECO:0000314"/>
    <property type="project" value="CACAO"/>
</dbReference>
<sequence>MLTIRRCFEMKKILLGMVAFAVMLPAIVEWTSGQSNVAWATEQKTEEIPPPDLYKDTPAWYQAVYKDNVGLSEGSGPFTKYFKAQMLDMYWQPNRHYEPMENLDHSIFIEQERRDLCVICHEEATPGIVADWRSSGHKHPKSTPYLSSKTAQIEKNVGRVLDEVHCFDCHADTEKNQIRMPTGEVCGGCHRQQFDEFLREREVGRPNHLQSWEANTIVPWYAEAARRGYLYGQHGCDMCHSGAEKCDVCHTRHKFSAVEGRQPEACMTCHMGPDHPDAESYGESKHGKIYEKEEEHYDFTKPLVEVRPGEDYRTPTCQYCHMYEKHGRFIHNPVMKGIWRMGTVPPSNLEYTSSLKDYPYGIKIIADKIDIYSEENVAKRSYWLEVCAKCHSDRFADTYLKSLDQFMFQAHTLADQAQKIVEDLIADGLLYPDAANRDPYPLSDGIVKELSADFLGEPVYNAFKTLQGKFPVVGPILGVYGMFLQMQDNPSDIENMYNRLWFWYKLQGYKGTAHAQQDVSWWWGQAPMMMEMTRIQAEAARLRRLAGIEKTISK</sequence>
<keyword evidence="1" id="KW-0732">Signal</keyword>
<dbReference type="GO" id="GO:0016491">
    <property type="term" value="F:oxidoreductase activity"/>
    <property type="evidence" value="ECO:0007669"/>
    <property type="project" value="UniProtKB-KW"/>
</dbReference>
<organism evidence="2">
    <name type="scientific">Kuenenia stuttgartiensis</name>
    <dbReference type="NCBI Taxonomy" id="174633"/>
    <lineage>
        <taxon>Bacteria</taxon>
        <taxon>Pseudomonadati</taxon>
        <taxon>Planctomycetota</taxon>
        <taxon>Candidatus Brocadiia</taxon>
        <taxon>Candidatus Brocadiales</taxon>
        <taxon>Candidatus Brocadiaceae</taxon>
        <taxon>Candidatus Kuenenia</taxon>
    </lineage>
</organism>
<evidence type="ECO:0000313" key="2">
    <source>
        <dbReference type="EMBL" id="CAJ71203.1"/>
    </source>
</evidence>
<protein>
    <submittedName>
        <fullName evidence="2">Similar to hydroxylamine oxidoreductase</fullName>
        <ecNumber evidence="2">1.7.3.4</ecNumber>
    </submittedName>
</protein>
<dbReference type="EMBL" id="CT573073">
    <property type="protein sequence ID" value="CAJ71203.1"/>
    <property type="molecule type" value="Genomic_DNA"/>
</dbReference>
<dbReference type="PANTHER" id="PTHR35038">
    <property type="entry name" value="DISSIMILATORY SULFITE REDUCTASE SIRA"/>
    <property type="match status" value="1"/>
</dbReference>
<dbReference type="InterPro" id="IPR051829">
    <property type="entry name" value="Multiheme_Cytochr_ET"/>
</dbReference>
<name>Q1PVE0_KUEST</name>
<reference evidence="2" key="2">
    <citation type="submission" date="2006-01" db="EMBL/GenBank/DDBJ databases">
        <authorList>
            <person name="Genoscope"/>
        </authorList>
    </citation>
    <scope>NUCLEOTIDE SEQUENCE</scope>
</reference>
<keyword evidence="2" id="KW-0560">Oxidoreductase</keyword>
<dbReference type="Pfam" id="PF13447">
    <property type="entry name" value="Multi-haem_cyto"/>
    <property type="match status" value="1"/>
</dbReference>